<sequence length="325" mass="36030">MSTITPTTCFSASRLNDTTFVIVEDDKWNENPYIYVKLFPTSLVLVDTGCGGAAKDPSVELSSLRTFIETFPVADNAGEPLNEKGTRNYVVICTHCHFDHIGGIEQFTDAESTVWASAYDKDFIEGPGRLPQSSLCRFAGMETPEYQVTNWAGDGQHLVDSRGDDLGLTLYQTPGHTPDQLAIWDPRERFLFVGDTIYEWSAILFPPEGSVTAYSGSIGRLKKLVQEWNQGSGPTEDQLFASRVKMACGHNTRDVDALEMLMEVDQVLLDAVELRIQPVDGGVKRGEQLELYEGEGGRVSFLGSRAGFTALRNNIEAVEEIRRRC</sequence>
<organism evidence="2 3">
    <name type="scientific">Thelonectria olida</name>
    <dbReference type="NCBI Taxonomy" id="1576542"/>
    <lineage>
        <taxon>Eukaryota</taxon>
        <taxon>Fungi</taxon>
        <taxon>Dikarya</taxon>
        <taxon>Ascomycota</taxon>
        <taxon>Pezizomycotina</taxon>
        <taxon>Sordariomycetes</taxon>
        <taxon>Hypocreomycetidae</taxon>
        <taxon>Hypocreales</taxon>
        <taxon>Nectriaceae</taxon>
        <taxon>Thelonectria</taxon>
    </lineage>
</organism>
<gene>
    <name evidence="2" type="ORF">B0T10DRAFT_501520</name>
</gene>
<keyword evidence="3" id="KW-1185">Reference proteome</keyword>
<dbReference type="SUPFAM" id="SSF56281">
    <property type="entry name" value="Metallo-hydrolase/oxidoreductase"/>
    <property type="match status" value="1"/>
</dbReference>
<evidence type="ECO:0000259" key="1">
    <source>
        <dbReference type="SMART" id="SM00849"/>
    </source>
</evidence>
<dbReference type="InterPro" id="IPR050855">
    <property type="entry name" value="NDM-1-like"/>
</dbReference>
<dbReference type="SMART" id="SM00849">
    <property type="entry name" value="Lactamase_B"/>
    <property type="match status" value="1"/>
</dbReference>
<dbReference type="InterPro" id="IPR036866">
    <property type="entry name" value="RibonucZ/Hydroxyglut_hydro"/>
</dbReference>
<dbReference type="Pfam" id="PF00753">
    <property type="entry name" value="Lactamase_B"/>
    <property type="match status" value="1"/>
</dbReference>
<protein>
    <submittedName>
        <fullName evidence="2">Beta-lactamase-like protein</fullName>
    </submittedName>
</protein>
<dbReference type="Gene3D" id="3.60.15.10">
    <property type="entry name" value="Ribonuclease Z/Hydroxyacylglutathione hydrolase-like"/>
    <property type="match status" value="1"/>
</dbReference>
<dbReference type="Proteomes" id="UP000777438">
    <property type="component" value="Unassembled WGS sequence"/>
</dbReference>
<dbReference type="PANTHER" id="PTHR42951">
    <property type="entry name" value="METALLO-BETA-LACTAMASE DOMAIN-CONTAINING"/>
    <property type="match status" value="1"/>
</dbReference>
<dbReference type="OrthoDB" id="3341310at2759"/>
<evidence type="ECO:0000313" key="2">
    <source>
        <dbReference type="EMBL" id="KAH6869491.1"/>
    </source>
</evidence>
<dbReference type="InterPro" id="IPR001279">
    <property type="entry name" value="Metallo-B-lactamas"/>
</dbReference>
<accession>A0A9P9AI85</accession>
<reference evidence="2 3" key="1">
    <citation type="journal article" date="2021" name="Nat. Commun.">
        <title>Genetic determinants of endophytism in the Arabidopsis root mycobiome.</title>
        <authorList>
            <person name="Mesny F."/>
            <person name="Miyauchi S."/>
            <person name="Thiergart T."/>
            <person name="Pickel B."/>
            <person name="Atanasova L."/>
            <person name="Karlsson M."/>
            <person name="Huettel B."/>
            <person name="Barry K.W."/>
            <person name="Haridas S."/>
            <person name="Chen C."/>
            <person name="Bauer D."/>
            <person name="Andreopoulos W."/>
            <person name="Pangilinan J."/>
            <person name="LaButti K."/>
            <person name="Riley R."/>
            <person name="Lipzen A."/>
            <person name="Clum A."/>
            <person name="Drula E."/>
            <person name="Henrissat B."/>
            <person name="Kohler A."/>
            <person name="Grigoriev I.V."/>
            <person name="Martin F.M."/>
            <person name="Hacquard S."/>
        </authorList>
    </citation>
    <scope>NUCLEOTIDE SEQUENCE [LARGE SCALE GENOMIC DNA]</scope>
    <source>
        <strain evidence="2 3">MPI-CAGE-CH-0241</strain>
    </source>
</reference>
<name>A0A9P9AI85_9HYPO</name>
<dbReference type="AlphaFoldDB" id="A0A9P9AI85"/>
<dbReference type="EMBL" id="JAGPYM010000071">
    <property type="protein sequence ID" value="KAH6869491.1"/>
    <property type="molecule type" value="Genomic_DNA"/>
</dbReference>
<evidence type="ECO:0000313" key="3">
    <source>
        <dbReference type="Proteomes" id="UP000777438"/>
    </source>
</evidence>
<dbReference type="PANTHER" id="PTHR42951:SF4">
    <property type="entry name" value="ACYL-COENZYME A THIOESTERASE MBLAC2"/>
    <property type="match status" value="1"/>
</dbReference>
<comment type="caution">
    <text evidence="2">The sequence shown here is derived from an EMBL/GenBank/DDBJ whole genome shotgun (WGS) entry which is preliminary data.</text>
</comment>
<feature type="domain" description="Metallo-beta-lactamase" evidence="1">
    <location>
        <begin position="29"/>
        <end position="232"/>
    </location>
</feature>
<proteinExistence type="predicted"/>